<dbReference type="HAMAP" id="MF_01401">
    <property type="entry name" value="MsrA"/>
    <property type="match status" value="1"/>
</dbReference>
<evidence type="ECO:0000313" key="7">
    <source>
        <dbReference type="EMBL" id="MXV49847.1"/>
    </source>
</evidence>
<feature type="chain" id="PRO_5029442037" description="Peptide methionine sulfoxide reductase MsrA" evidence="5">
    <location>
        <begin position="23"/>
        <end position="214"/>
    </location>
</feature>
<evidence type="ECO:0000256" key="4">
    <source>
        <dbReference type="HAMAP-Rule" id="MF_01401"/>
    </source>
</evidence>
<dbReference type="PANTHER" id="PTHR43774:SF1">
    <property type="entry name" value="PEPTIDE METHIONINE SULFOXIDE REDUCTASE MSRA 2"/>
    <property type="match status" value="1"/>
</dbReference>
<keyword evidence="8" id="KW-1185">Reference proteome</keyword>
<dbReference type="PROSITE" id="PS51257">
    <property type="entry name" value="PROKAR_LIPOPROTEIN"/>
    <property type="match status" value="1"/>
</dbReference>
<feature type="signal peptide" evidence="5">
    <location>
        <begin position="1"/>
        <end position="22"/>
    </location>
</feature>
<dbReference type="InterPro" id="IPR036509">
    <property type="entry name" value="Met_Sox_Rdtase_MsrA_sf"/>
</dbReference>
<comment type="caution">
    <text evidence="7">The sequence shown here is derived from an EMBL/GenBank/DDBJ whole genome shotgun (WGS) entry which is preliminary data.</text>
</comment>
<protein>
    <recommendedName>
        <fullName evidence="4">Peptide methionine sulfoxide reductase MsrA</fullName>
        <shortName evidence="4">Protein-methionine-S-oxide reductase</shortName>
        <ecNumber evidence="4">1.8.4.11</ecNumber>
    </recommendedName>
    <alternativeName>
        <fullName evidence="4">Peptide-methionine (S)-S-oxide reductase</fullName>
        <shortName evidence="4">Peptide Met(O) reductase</shortName>
    </alternativeName>
</protein>
<evidence type="ECO:0000256" key="1">
    <source>
        <dbReference type="ARBA" id="ARBA00023002"/>
    </source>
</evidence>
<organism evidence="7 8">
    <name type="scientific">Hufsiella arboris</name>
    <dbReference type="NCBI Taxonomy" id="2695275"/>
    <lineage>
        <taxon>Bacteria</taxon>
        <taxon>Pseudomonadati</taxon>
        <taxon>Bacteroidota</taxon>
        <taxon>Sphingobacteriia</taxon>
        <taxon>Sphingobacteriales</taxon>
        <taxon>Sphingobacteriaceae</taxon>
        <taxon>Hufsiella</taxon>
    </lineage>
</organism>
<dbReference type="Gene3D" id="3.30.1060.10">
    <property type="entry name" value="Peptide methionine sulphoxide reductase MsrA"/>
    <property type="match status" value="1"/>
</dbReference>
<dbReference type="SUPFAM" id="SSF55068">
    <property type="entry name" value="Peptide methionine sulfoxide reductase"/>
    <property type="match status" value="1"/>
</dbReference>
<dbReference type="AlphaFoldDB" id="A0A7K1Y5J4"/>
<gene>
    <name evidence="4 7" type="primary">msrA</name>
    <name evidence="7" type="ORF">GS399_02610</name>
</gene>
<dbReference type="Proteomes" id="UP000466586">
    <property type="component" value="Unassembled WGS sequence"/>
</dbReference>
<sequence length="214" mass="24091">MKTMIQWASALILMISVSSCNGQSKTESVKLKAPAKKAMAAFAEGCFWCSEHIYESIPGVDSVVSGYAGGDVEHPSYEQVSSETTGHAETILVYYDPAKVSYSQLLKAFFASHDPTTLNRQGPDEGTSYRSVIFYSSPQEKLDAEQAVRDITLSGRFSKPIVTEILPLKKFWRAEDYHQDYEKNNPNNPYIQSVSKSRYEQFKKNYKGKIKDNE</sequence>
<dbReference type="EMBL" id="WVHT01000001">
    <property type="protein sequence ID" value="MXV49847.1"/>
    <property type="molecule type" value="Genomic_DNA"/>
</dbReference>
<reference evidence="7 8" key="1">
    <citation type="submission" date="2019-11" db="EMBL/GenBank/DDBJ databases">
        <title>Pedobacter sp. HMF7647 Genome sequencing and assembly.</title>
        <authorList>
            <person name="Kang H."/>
            <person name="Kim H."/>
            <person name="Joh K."/>
        </authorList>
    </citation>
    <scope>NUCLEOTIDE SEQUENCE [LARGE SCALE GENOMIC DNA]</scope>
    <source>
        <strain evidence="7 8">HMF7647</strain>
    </source>
</reference>
<comment type="catalytic activity">
    <reaction evidence="3 4">
        <text>[thioredoxin]-disulfide + L-methionine + H2O = L-methionine (S)-S-oxide + [thioredoxin]-dithiol</text>
        <dbReference type="Rhea" id="RHEA:19993"/>
        <dbReference type="Rhea" id="RHEA-COMP:10698"/>
        <dbReference type="Rhea" id="RHEA-COMP:10700"/>
        <dbReference type="ChEBI" id="CHEBI:15377"/>
        <dbReference type="ChEBI" id="CHEBI:29950"/>
        <dbReference type="ChEBI" id="CHEBI:50058"/>
        <dbReference type="ChEBI" id="CHEBI:57844"/>
        <dbReference type="ChEBI" id="CHEBI:58772"/>
        <dbReference type="EC" id="1.8.4.11"/>
    </reaction>
</comment>
<dbReference type="Pfam" id="PF01625">
    <property type="entry name" value="PMSR"/>
    <property type="match status" value="1"/>
</dbReference>
<keyword evidence="5" id="KW-0732">Signal</keyword>
<evidence type="ECO:0000256" key="2">
    <source>
        <dbReference type="ARBA" id="ARBA00047806"/>
    </source>
</evidence>
<comment type="function">
    <text evidence="4">Has an important function as a repair enzyme for proteins that have been inactivated by oxidation. Catalyzes the reversible oxidation-reduction of methionine sulfoxide in proteins to methionine.</text>
</comment>
<dbReference type="PANTHER" id="PTHR43774">
    <property type="entry name" value="PEPTIDE METHIONINE SULFOXIDE REDUCTASE"/>
    <property type="match status" value="1"/>
</dbReference>
<evidence type="ECO:0000313" key="8">
    <source>
        <dbReference type="Proteomes" id="UP000466586"/>
    </source>
</evidence>
<dbReference type="EC" id="1.8.4.11" evidence="4"/>
<comment type="catalytic activity">
    <reaction evidence="2 4">
        <text>L-methionyl-[protein] + [thioredoxin]-disulfide + H2O = L-methionyl-(S)-S-oxide-[protein] + [thioredoxin]-dithiol</text>
        <dbReference type="Rhea" id="RHEA:14217"/>
        <dbReference type="Rhea" id="RHEA-COMP:10698"/>
        <dbReference type="Rhea" id="RHEA-COMP:10700"/>
        <dbReference type="Rhea" id="RHEA-COMP:12313"/>
        <dbReference type="Rhea" id="RHEA-COMP:12315"/>
        <dbReference type="ChEBI" id="CHEBI:15377"/>
        <dbReference type="ChEBI" id="CHEBI:16044"/>
        <dbReference type="ChEBI" id="CHEBI:29950"/>
        <dbReference type="ChEBI" id="CHEBI:44120"/>
        <dbReference type="ChEBI" id="CHEBI:50058"/>
        <dbReference type="EC" id="1.8.4.11"/>
    </reaction>
</comment>
<feature type="active site" evidence="4">
    <location>
        <position position="46"/>
    </location>
</feature>
<keyword evidence="1 4" id="KW-0560">Oxidoreductase</keyword>
<dbReference type="InterPro" id="IPR002569">
    <property type="entry name" value="Met_Sox_Rdtase_MsrA_dom"/>
</dbReference>
<feature type="domain" description="Peptide methionine sulphoxide reductase MsrA" evidence="6">
    <location>
        <begin position="40"/>
        <end position="191"/>
    </location>
</feature>
<dbReference type="RefSeq" id="WP_160843011.1">
    <property type="nucleotide sequence ID" value="NZ_WVHT01000001.1"/>
</dbReference>
<evidence type="ECO:0000259" key="6">
    <source>
        <dbReference type="Pfam" id="PF01625"/>
    </source>
</evidence>
<comment type="similarity">
    <text evidence="4">Belongs to the MsrA Met sulfoxide reductase family.</text>
</comment>
<proteinExistence type="inferred from homology"/>
<evidence type="ECO:0000256" key="3">
    <source>
        <dbReference type="ARBA" id="ARBA00048782"/>
    </source>
</evidence>
<evidence type="ECO:0000256" key="5">
    <source>
        <dbReference type="SAM" id="SignalP"/>
    </source>
</evidence>
<dbReference type="NCBIfam" id="TIGR00401">
    <property type="entry name" value="msrA"/>
    <property type="match status" value="1"/>
</dbReference>
<dbReference type="GO" id="GO:0008113">
    <property type="term" value="F:peptide-methionine (S)-S-oxide reductase activity"/>
    <property type="evidence" value="ECO:0007669"/>
    <property type="project" value="UniProtKB-UniRule"/>
</dbReference>
<accession>A0A7K1Y5J4</accession>
<name>A0A7K1Y5J4_9SPHI</name>